<reference evidence="2 3" key="1">
    <citation type="submission" date="2018-05" db="EMBL/GenBank/DDBJ databases">
        <title>Whole genome sequencing for identification of molecular markers to develop diagnostic detection tools for the regulated plant pathogen Lachnellula willkommii.</title>
        <authorList>
            <person name="Giroux E."/>
            <person name="Bilodeau G."/>
        </authorList>
    </citation>
    <scope>NUCLEOTIDE SEQUENCE [LARGE SCALE GENOMIC DNA]</scope>
    <source>
        <strain evidence="2 3">CBS 625.97</strain>
    </source>
</reference>
<name>A0A7D8YTT2_9HELO</name>
<evidence type="ECO:0000256" key="1">
    <source>
        <dbReference type="SAM" id="Phobius"/>
    </source>
</evidence>
<feature type="transmembrane region" description="Helical" evidence="1">
    <location>
        <begin position="12"/>
        <end position="32"/>
    </location>
</feature>
<keyword evidence="1" id="KW-0472">Membrane</keyword>
<organism evidence="2 3">
    <name type="scientific">Lachnellula cervina</name>
    <dbReference type="NCBI Taxonomy" id="1316786"/>
    <lineage>
        <taxon>Eukaryota</taxon>
        <taxon>Fungi</taxon>
        <taxon>Dikarya</taxon>
        <taxon>Ascomycota</taxon>
        <taxon>Pezizomycotina</taxon>
        <taxon>Leotiomycetes</taxon>
        <taxon>Helotiales</taxon>
        <taxon>Lachnaceae</taxon>
        <taxon>Lachnellula</taxon>
    </lineage>
</organism>
<proteinExistence type="predicted"/>
<dbReference type="EMBL" id="QGMG01000100">
    <property type="protein sequence ID" value="TVY57324.1"/>
    <property type="molecule type" value="Genomic_DNA"/>
</dbReference>
<keyword evidence="1" id="KW-1133">Transmembrane helix</keyword>
<gene>
    <name evidence="2" type="ORF">LCER1_G003367</name>
</gene>
<evidence type="ECO:0000313" key="3">
    <source>
        <dbReference type="Proteomes" id="UP000481288"/>
    </source>
</evidence>
<comment type="caution">
    <text evidence="2">The sequence shown here is derived from an EMBL/GenBank/DDBJ whole genome shotgun (WGS) entry which is preliminary data.</text>
</comment>
<keyword evidence="3" id="KW-1185">Reference proteome</keyword>
<sequence length="66" mass="7470">MPLINALNDRGICYILLDLLTAKLFVFINSLFANNKDLSSQISYKIIIANKEASENDFTINSNLIY</sequence>
<evidence type="ECO:0000313" key="2">
    <source>
        <dbReference type="EMBL" id="TVY57324.1"/>
    </source>
</evidence>
<dbReference type="AlphaFoldDB" id="A0A7D8YTT2"/>
<dbReference type="OrthoDB" id="411592at2759"/>
<keyword evidence="1" id="KW-0812">Transmembrane</keyword>
<protein>
    <submittedName>
        <fullName evidence="2">Uncharacterized protein</fullName>
    </submittedName>
</protein>
<accession>A0A7D8YTT2</accession>
<dbReference type="Proteomes" id="UP000481288">
    <property type="component" value="Unassembled WGS sequence"/>
</dbReference>